<dbReference type="AlphaFoldDB" id="A0A3B0ZFB1"/>
<reference evidence="1" key="1">
    <citation type="submission" date="2018-06" db="EMBL/GenBank/DDBJ databases">
        <authorList>
            <person name="Zhirakovskaya E."/>
        </authorList>
    </citation>
    <scope>NUCLEOTIDE SEQUENCE</scope>
</reference>
<sequence length="149" mass="16724">MLKSKLIFVILCVIPFQAWSGYDAETIKADVIKQELFQVNAWQQTNNVWQAVPSLRGTVLSVGEQKTEYVLPFINPQQKKTAAMQCTALAMLGLTPKDDAERLVIKNAITASIQRHVLKYTDLNGVRFTITARQVGPVVQLFCDLRSKT</sequence>
<protein>
    <submittedName>
        <fullName evidence="1">Uncharacterized protein</fullName>
    </submittedName>
</protein>
<organism evidence="1">
    <name type="scientific">hydrothermal vent metagenome</name>
    <dbReference type="NCBI Taxonomy" id="652676"/>
    <lineage>
        <taxon>unclassified sequences</taxon>
        <taxon>metagenomes</taxon>
        <taxon>ecological metagenomes</taxon>
    </lineage>
</organism>
<proteinExistence type="predicted"/>
<dbReference type="EMBL" id="UOFO01000056">
    <property type="protein sequence ID" value="VAW84979.1"/>
    <property type="molecule type" value="Genomic_DNA"/>
</dbReference>
<name>A0A3B0ZFB1_9ZZZZ</name>
<gene>
    <name evidence="1" type="ORF">MNBD_GAMMA16-350</name>
</gene>
<evidence type="ECO:0000313" key="1">
    <source>
        <dbReference type="EMBL" id="VAW84979.1"/>
    </source>
</evidence>
<accession>A0A3B0ZFB1</accession>